<keyword evidence="3" id="KW-1185">Reference proteome</keyword>
<dbReference type="PANTHER" id="PTHR38448">
    <property type="entry name" value="REGULATORY PROTEIN YLBF-RELATED"/>
    <property type="match status" value="1"/>
</dbReference>
<feature type="coiled-coil region" evidence="1">
    <location>
        <begin position="79"/>
        <end position="113"/>
    </location>
</feature>
<gene>
    <name evidence="2" type="ORF">SLU01_04490</name>
</gene>
<dbReference type="InterPro" id="IPR052767">
    <property type="entry name" value="Bact_com_dev_regulator"/>
</dbReference>
<dbReference type="Gene3D" id="1.20.1500.10">
    <property type="entry name" value="YheA/YmcA-like"/>
    <property type="match status" value="1"/>
</dbReference>
<dbReference type="Proteomes" id="UP000321901">
    <property type="component" value="Unassembled WGS sequence"/>
</dbReference>
<reference evidence="2 3" key="1">
    <citation type="submission" date="2019-07" db="EMBL/GenBank/DDBJ databases">
        <title>Whole genome shotgun sequence of Sporosarcina luteola NBRC 105378.</title>
        <authorList>
            <person name="Hosoyama A."/>
            <person name="Uohara A."/>
            <person name="Ohji S."/>
            <person name="Ichikawa N."/>
        </authorList>
    </citation>
    <scope>NUCLEOTIDE SEQUENCE [LARGE SCALE GENOMIC DNA]</scope>
    <source>
        <strain evidence="2 3">NBRC 105378</strain>
    </source>
</reference>
<protein>
    <submittedName>
        <fullName evidence="2">Regulator</fullName>
    </submittedName>
</protein>
<dbReference type="PANTHER" id="PTHR38448:SF2">
    <property type="entry name" value="REGULATORY PROTEIN YLBF"/>
    <property type="match status" value="1"/>
</dbReference>
<dbReference type="OrthoDB" id="2157513at2"/>
<comment type="caution">
    <text evidence="2">The sequence shown here is derived from an EMBL/GenBank/DDBJ whole genome shotgun (WGS) entry which is preliminary data.</text>
</comment>
<evidence type="ECO:0000313" key="3">
    <source>
        <dbReference type="Proteomes" id="UP000321901"/>
    </source>
</evidence>
<name>A0A511Z3Y2_9BACL</name>
<organism evidence="2 3">
    <name type="scientific">Sporosarcina luteola</name>
    <dbReference type="NCBI Taxonomy" id="582850"/>
    <lineage>
        <taxon>Bacteria</taxon>
        <taxon>Bacillati</taxon>
        <taxon>Bacillota</taxon>
        <taxon>Bacilli</taxon>
        <taxon>Bacillales</taxon>
        <taxon>Caryophanaceae</taxon>
        <taxon>Sporosarcina</taxon>
    </lineage>
</organism>
<dbReference type="InterPro" id="IPR023378">
    <property type="entry name" value="YheA/YmcA-like_dom_sf"/>
</dbReference>
<keyword evidence="1" id="KW-0175">Coiled coil</keyword>
<dbReference type="Pfam" id="PF06133">
    <property type="entry name" value="Com_YlbF"/>
    <property type="match status" value="1"/>
</dbReference>
<dbReference type="RefSeq" id="WP_147054873.1">
    <property type="nucleotide sequence ID" value="NZ_BJYL01000004.1"/>
</dbReference>
<dbReference type="EMBL" id="BJYL01000004">
    <property type="protein sequence ID" value="GEN82137.1"/>
    <property type="molecule type" value="Genomic_DNA"/>
</dbReference>
<accession>A0A511Z3Y2</accession>
<sequence>MMMTDEWMSIIEKAETLSDMLLSSEIIQEYRRANHAVYSNESLAKLIYDFTNMKERYEEVQRFGRYHPDYKTVMKDIRIQKRELDMNELVAALRLAENDVQNLLNEVSALIARSVSDSVKVPAGDGFFTDSSCGGGCGSGGSCSCSA</sequence>
<dbReference type="AlphaFoldDB" id="A0A511Z3Y2"/>
<proteinExistence type="predicted"/>
<evidence type="ECO:0000313" key="2">
    <source>
        <dbReference type="EMBL" id="GEN82137.1"/>
    </source>
</evidence>
<evidence type="ECO:0000256" key="1">
    <source>
        <dbReference type="SAM" id="Coils"/>
    </source>
</evidence>
<dbReference type="InterPro" id="IPR010368">
    <property type="entry name" value="Com_YlbF"/>
</dbReference>
<dbReference type="SUPFAM" id="SSF158622">
    <property type="entry name" value="YheA/YmcA-like"/>
    <property type="match status" value="1"/>
</dbReference>